<proteinExistence type="predicted"/>
<evidence type="ECO:0000313" key="1">
    <source>
        <dbReference type="EMBL" id="GAH49357.1"/>
    </source>
</evidence>
<feature type="non-terminal residue" evidence="1">
    <location>
        <position position="259"/>
    </location>
</feature>
<protein>
    <submittedName>
        <fullName evidence="1">Uncharacterized protein</fullName>
    </submittedName>
</protein>
<gene>
    <name evidence="1" type="ORF">S03H2_37532</name>
</gene>
<dbReference type="EMBL" id="BARU01023106">
    <property type="protein sequence ID" value="GAH49357.1"/>
    <property type="molecule type" value="Genomic_DNA"/>
</dbReference>
<sequence length="259" mass="30299">MAELDNLLKNSQFKGRITDYSANIAIVEFESLQKSRYYVNDLMTIQYILGGCQKIAEIYDFIDIQTIYDGFPKTVEKYKKIDFTRKGILKVINFTLNKIFPRIQNENIFYAVSIYPNLFDDDYYSDVLVKHFLPFLNKSIMSLLKENGAEKSLYYKYPEENIKAGNLNPIFPHHLIKYGLFNKDRAEIIFGFTEEGVYIARTFTADDPNFKKKIDEERPFKEFKSSISPKLAIIMLNFLNLFEERKKNVILDPFVGNGT</sequence>
<organism evidence="1">
    <name type="scientific">marine sediment metagenome</name>
    <dbReference type="NCBI Taxonomy" id="412755"/>
    <lineage>
        <taxon>unclassified sequences</taxon>
        <taxon>metagenomes</taxon>
        <taxon>ecological metagenomes</taxon>
    </lineage>
</organism>
<accession>X1FWG0</accession>
<name>X1FWG0_9ZZZZ</name>
<reference evidence="1" key="1">
    <citation type="journal article" date="2014" name="Front. Microbiol.">
        <title>High frequency of phylogenetically diverse reductive dehalogenase-homologous genes in deep subseafloor sedimentary metagenomes.</title>
        <authorList>
            <person name="Kawai M."/>
            <person name="Futagami T."/>
            <person name="Toyoda A."/>
            <person name="Takaki Y."/>
            <person name="Nishi S."/>
            <person name="Hori S."/>
            <person name="Arai W."/>
            <person name="Tsubouchi T."/>
            <person name="Morono Y."/>
            <person name="Uchiyama I."/>
            <person name="Ito T."/>
            <person name="Fujiyama A."/>
            <person name="Inagaki F."/>
            <person name="Takami H."/>
        </authorList>
    </citation>
    <scope>NUCLEOTIDE SEQUENCE</scope>
    <source>
        <strain evidence="1">Expedition CK06-06</strain>
    </source>
</reference>
<dbReference type="AlphaFoldDB" id="X1FWG0"/>
<comment type="caution">
    <text evidence="1">The sequence shown here is derived from an EMBL/GenBank/DDBJ whole genome shotgun (WGS) entry which is preliminary data.</text>
</comment>